<evidence type="ECO:0000313" key="2">
    <source>
        <dbReference type="EMBL" id="MBK7675478.1"/>
    </source>
</evidence>
<sequence length="215" mass="21224">MNKSLIGISILLAGALCSSQAMAWASANRFGGSTAHVPGATEHTNAFGGSSEHAYGEGTEHTNAYGGSTAHAWGGGTEHTDAYGATAYRPPAYPGYRPPAYPAYPVYHPPVAVPAYSSGCYGCAAAAGAVVGVAAGAAVASANTAAATSNAYAAGVAAGAASAPVAYAMGVNYAALPSGASPANVGGATYYIVGNTWFKPMYGANGVYYRVVPTP</sequence>
<gene>
    <name evidence="2" type="ORF">IPJ27_12405</name>
</gene>
<evidence type="ECO:0000256" key="1">
    <source>
        <dbReference type="SAM" id="SignalP"/>
    </source>
</evidence>
<organism evidence="2 3">
    <name type="scientific">Candidatus Accumulibacter proximus</name>
    <dbReference type="NCBI Taxonomy" id="2954385"/>
    <lineage>
        <taxon>Bacteria</taxon>
        <taxon>Pseudomonadati</taxon>
        <taxon>Pseudomonadota</taxon>
        <taxon>Betaproteobacteria</taxon>
        <taxon>Candidatus Accumulibacter</taxon>
    </lineage>
</organism>
<evidence type="ECO:0008006" key="4">
    <source>
        <dbReference type="Google" id="ProtNLM"/>
    </source>
</evidence>
<name>A0A935Q010_9PROT</name>
<feature type="signal peptide" evidence="1">
    <location>
        <begin position="1"/>
        <end position="23"/>
    </location>
</feature>
<keyword evidence="1" id="KW-0732">Signal</keyword>
<proteinExistence type="predicted"/>
<dbReference type="EMBL" id="JADJMH010000012">
    <property type="protein sequence ID" value="MBK7675478.1"/>
    <property type="molecule type" value="Genomic_DNA"/>
</dbReference>
<feature type="chain" id="PRO_5037461778" description="RNA-binding protein" evidence="1">
    <location>
        <begin position="24"/>
        <end position="215"/>
    </location>
</feature>
<dbReference type="Proteomes" id="UP000697998">
    <property type="component" value="Unassembled WGS sequence"/>
</dbReference>
<accession>A0A935Q010</accession>
<protein>
    <recommendedName>
        <fullName evidence="4">RNA-binding protein</fullName>
    </recommendedName>
</protein>
<reference evidence="2 3" key="1">
    <citation type="submission" date="2020-10" db="EMBL/GenBank/DDBJ databases">
        <title>Connecting structure to function with the recovery of over 1000 high-quality activated sludge metagenome-assembled genomes encoding full-length rRNA genes using long-read sequencing.</title>
        <authorList>
            <person name="Singleton C.M."/>
            <person name="Petriglieri F."/>
            <person name="Kristensen J.M."/>
            <person name="Kirkegaard R.H."/>
            <person name="Michaelsen T.Y."/>
            <person name="Andersen M.H."/>
            <person name="Karst S.M."/>
            <person name="Dueholm M.S."/>
            <person name="Nielsen P.H."/>
            <person name="Albertsen M."/>
        </authorList>
    </citation>
    <scope>NUCLEOTIDE SEQUENCE [LARGE SCALE GENOMIC DNA]</scope>
    <source>
        <strain evidence="2">EsbW_18-Q3-R4-48_BATAC.285</strain>
    </source>
</reference>
<evidence type="ECO:0000313" key="3">
    <source>
        <dbReference type="Proteomes" id="UP000697998"/>
    </source>
</evidence>
<dbReference type="AlphaFoldDB" id="A0A935Q010"/>
<comment type="caution">
    <text evidence="2">The sequence shown here is derived from an EMBL/GenBank/DDBJ whole genome shotgun (WGS) entry which is preliminary data.</text>
</comment>